<organism evidence="2 3">
    <name type="scientific">Lutzomyia longipalpis</name>
    <name type="common">Sand fly</name>
    <dbReference type="NCBI Taxonomy" id="7200"/>
    <lineage>
        <taxon>Eukaryota</taxon>
        <taxon>Metazoa</taxon>
        <taxon>Ecdysozoa</taxon>
        <taxon>Arthropoda</taxon>
        <taxon>Hexapoda</taxon>
        <taxon>Insecta</taxon>
        <taxon>Pterygota</taxon>
        <taxon>Neoptera</taxon>
        <taxon>Endopterygota</taxon>
        <taxon>Diptera</taxon>
        <taxon>Nematocera</taxon>
        <taxon>Psychodoidea</taxon>
        <taxon>Psychodidae</taxon>
        <taxon>Lutzomyia</taxon>
        <taxon>Lutzomyia</taxon>
    </lineage>
</organism>
<dbReference type="EnsemblMetazoa" id="LLOJ004034-RA">
    <property type="protein sequence ID" value="LLOJ004034-PA"/>
    <property type="gene ID" value="LLOJ004034"/>
</dbReference>
<dbReference type="EMBL" id="AJWK01012825">
    <property type="status" value="NOT_ANNOTATED_CDS"/>
    <property type="molecule type" value="Genomic_DNA"/>
</dbReference>
<dbReference type="AlphaFoldDB" id="A0A1B0CHX2"/>
<protein>
    <submittedName>
        <fullName evidence="2">Uncharacterized protein</fullName>
    </submittedName>
</protein>
<keyword evidence="3" id="KW-1185">Reference proteome</keyword>
<reference evidence="2" key="1">
    <citation type="submission" date="2020-05" db="UniProtKB">
        <authorList>
            <consortium name="EnsemblMetazoa"/>
        </authorList>
    </citation>
    <scope>IDENTIFICATION</scope>
    <source>
        <strain evidence="2">Jacobina</strain>
    </source>
</reference>
<proteinExistence type="predicted"/>
<dbReference type="EMBL" id="AJWK01012828">
    <property type="status" value="NOT_ANNOTATED_CDS"/>
    <property type="molecule type" value="Genomic_DNA"/>
</dbReference>
<accession>A0A1B0CHX2</accession>
<name>A0A1B0CHX2_LUTLO</name>
<evidence type="ECO:0000313" key="2">
    <source>
        <dbReference type="EnsemblMetazoa" id="LLOJ004034-PA"/>
    </source>
</evidence>
<dbReference type="VEuPathDB" id="VectorBase:LLONM1_001859"/>
<dbReference type="Proteomes" id="UP000092461">
    <property type="component" value="Unassembled WGS sequence"/>
</dbReference>
<dbReference type="VEuPathDB" id="VectorBase:LLOJ004034"/>
<evidence type="ECO:0000313" key="3">
    <source>
        <dbReference type="Proteomes" id="UP000092461"/>
    </source>
</evidence>
<feature type="region of interest" description="Disordered" evidence="1">
    <location>
        <begin position="434"/>
        <end position="467"/>
    </location>
</feature>
<evidence type="ECO:0000256" key="1">
    <source>
        <dbReference type="SAM" id="MobiDB-lite"/>
    </source>
</evidence>
<sequence>MGRKWDDERFSKHGKYSSIQVYTYNRHHLQPNVNGFPSENPINLEDFRSFPWFSTYPEVFLITPEIDTFNQVDKCLKLVKDKRRYVNQIKNLKIQYKRRKNKLSKLGKASRSGRYLMHVAHMAELLKKDPDKYFSGLHNWYYTGGTLDCLADDKGMSLFSAFGSHLNGLRVTREARKGKSRTIKSESLFLPHEEEIHQVSVVPMASDDLRVLVRQRRNVSLLHLRECFDPDRGINITSPEVPFVFALLDKEDANFIYTIDAENNLREWDIRTNPPVESSSVNLAPTNKSNLKALDRVFSCRQFNHPVGVEDEKEALKRRPRWRKSIKHLKKYTDMLAQELLAVWEMDDEEEEEEKILNDPLDVSTVSALDKVGDWLNSIHKQNEQTEQQEQQESTSTFMIQEVEEDTKPMISMEVDDYKTPDMTAEEEFLLQTPREAPLTQPSRVTPKVETQKKAAKAKKKSHVIGF</sequence>
<feature type="compositionally biased region" description="Basic residues" evidence="1">
    <location>
        <begin position="454"/>
        <end position="467"/>
    </location>
</feature>
<dbReference type="EMBL" id="AJWK01012826">
    <property type="status" value="NOT_ANNOTATED_CDS"/>
    <property type="molecule type" value="Genomic_DNA"/>
</dbReference>
<dbReference type="EMBL" id="AJWK01012827">
    <property type="status" value="NOT_ANNOTATED_CDS"/>
    <property type="molecule type" value="Genomic_DNA"/>
</dbReference>